<dbReference type="SUPFAM" id="SSF53474">
    <property type="entry name" value="alpha/beta-Hydrolases"/>
    <property type="match status" value="1"/>
</dbReference>
<dbReference type="Pfam" id="PF00561">
    <property type="entry name" value="Abhydrolase_1"/>
    <property type="match status" value="1"/>
</dbReference>
<dbReference type="PANTHER" id="PTHR43798">
    <property type="entry name" value="MONOACYLGLYCEROL LIPASE"/>
    <property type="match status" value="1"/>
</dbReference>
<dbReference type="GO" id="GO:0016020">
    <property type="term" value="C:membrane"/>
    <property type="evidence" value="ECO:0007669"/>
    <property type="project" value="TreeGrafter"/>
</dbReference>
<dbReference type="InterPro" id="IPR029058">
    <property type="entry name" value="AB_hydrolase_fold"/>
</dbReference>
<organism evidence="3 4">
    <name type="scientific">Gordonia crocea</name>
    <dbReference type="NCBI Taxonomy" id="589162"/>
    <lineage>
        <taxon>Bacteria</taxon>
        <taxon>Bacillati</taxon>
        <taxon>Actinomycetota</taxon>
        <taxon>Actinomycetes</taxon>
        <taxon>Mycobacteriales</taxon>
        <taxon>Gordoniaceae</taxon>
        <taxon>Gordonia</taxon>
    </lineage>
</organism>
<dbReference type="InterPro" id="IPR000073">
    <property type="entry name" value="AB_hydrolase_1"/>
</dbReference>
<sequence>MSRRLVTTDDGIGLSVVVEGAPGAETSVVFCHGWTLDSTLWSDVVGGALPALGESAALIRYDMRGHGRSSAGVRGTASIERLAADLACVIEECAPVGDVILVGHSLGGMTLMAFAQQWPQVFDERVVGTLLVATSAGDLWDPVKRIPGFIAAAPAVLRLGSPSRLRANPLTRFGLRYGLFGGTARRHDLDATVAAMRSVDRDTYADLGQALLQHDRAGILPAFATKNTVVFAGSSDHLTPARHGRRIAEAIPGALYIESPGAGHMIPIERATDVIREVVSVARAAQADPARREAVSA</sequence>
<protein>
    <submittedName>
        <fullName evidence="3">Alpha/beta hydrolase</fullName>
    </submittedName>
</protein>
<dbReference type="Gene3D" id="3.40.50.1820">
    <property type="entry name" value="alpha/beta hydrolase"/>
    <property type="match status" value="1"/>
</dbReference>
<evidence type="ECO:0000256" key="1">
    <source>
        <dbReference type="ARBA" id="ARBA00022801"/>
    </source>
</evidence>
<name>A0A7M3SVN0_9ACTN</name>
<dbReference type="EMBL" id="BJOU01000001">
    <property type="protein sequence ID" value="GED96704.1"/>
    <property type="molecule type" value="Genomic_DNA"/>
</dbReference>
<evidence type="ECO:0000259" key="2">
    <source>
        <dbReference type="Pfam" id="PF00561"/>
    </source>
</evidence>
<dbReference type="InterPro" id="IPR050266">
    <property type="entry name" value="AB_hydrolase_sf"/>
</dbReference>
<keyword evidence="1 3" id="KW-0378">Hydrolase</keyword>
<dbReference type="GO" id="GO:0016787">
    <property type="term" value="F:hydrolase activity"/>
    <property type="evidence" value="ECO:0007669"/>
    <property type="project" value="UniProtKB-KW"/>
</dbReference>
<dbReference type="OrthoDB" id="9785847at2"/>
<dbReference type="Proteomes" id="UP000444980">
    <property type="component" value="Unassembled WGS sequence"/>
</dbReference>
<accession>A0A7M3SVN0</accession>
<feature type="domain" description="AB hydrolase-1" evidence="2">
    <location>
        <begin position="27"/>
        <end position="270"/>
    </location>
</feature>
<dbReference type="PANTHER" id="PTHR43798:SF31">
    <property type="entry name" value="AB HYDROLASE SUPERFAMILY PROTEIN YCLE"/>
    <property type="match status" value="1"/>
</dbReference>
<gene>
    <name evidence="3" type="ORF">nbrc107697_07430</name>
</gene>
<reference evidence="4" key="1">
    <citation type="submission" date="2019-06" db="EMBL/GenBank/DDBJ databases">
        <title>Gordonia isolated from sludge of a wastewater treatment plant.</title>
        <authorList>
            <person name="Tamura T."/>
            <person name="Aoyama K."/>
            <person name="Kang Y."/>
            <person name="Saito S."/>
            <person name="Akiyama N."/>
            <person name="Yazawa K."/>
            <person name="Gonoi T."/>
            <person name="Mikami Y."/>
        </authorList>
    </citation>
    <scope>NUCLEOTIDE SEQUENCE [LARGE SCALE GENOMIC DNA]</scope>
    <source>
        <strain evidence="4">NBRC 107697</strain>
    </source>
</reference>
<dbReference type="PRINTS" id="PR00111">
    <property type="entry name" value="ABHYDROLASE"/>
</dbReference>
<keyword evidence="4" id="KW-1185">Reference proteome</keyword>
<evidence type="ECO:0000313" key="3">
    <source>
        <dbReference type="EMBL" id="GED96704.1"/>
    </source>
</evidence>
<proteinExistence type="predicted"/>
<dbReference type="AlphaFoldDB" id="A0A7M3SVN0"/>
<comment type="caution">
    <text evidence="3">The sequence shown here is derived from an EMBL/GenBank/DDBJ whole genome shotgun (WGS) entry which is preliminary data.</text>
</comment>
<evidence type="ECO:0000313" key="4">
    <source>
        <dbReference type="Proteomes" id="UP000444980"/>
    </source>
</evidence>
<dbReference type="RefSeq" id="WP_161926137.1">
    <property type="nucleotide sequence ID" value="NZ_BJOU01000001.1"/>
</dbReference>